<dbReference type="Proteomes" id="UP000076798">
    <property type="component" value="Unassembled WGS sequence"/>
</dbReference>
<proteinExistence type="predicted"/>
<dbReference type="EMBL" id="KV428129">
    <property type="protein sequence ID" value="KZT35755.1"/>
    <property type="molecule type" value="Genomic_DNA"/>
</dbReference>
<protein>
    <submittedName>
        <fullName evidence="1">Uncharacterized protein</fullName>
    </submittedName>
</protein>
<dbReference type="AlphaFoldDB" id="A0A166AWI9"/>
<sequence length="146" mass="15826">MSNKGFESFIASLEFQNPASAEFLKSQYQKRVEAIEAGKASPPAILYNASGGTITWSIFAENNKYVYHGAGTANFDAFGAGLDQIENFGPLVLGVTRTFVIDAPANTTDKVATLFLKSGGYIQYETHIKGIKFGGDALGKWSDEWI</sequence>
<evidence type="ECO:0000313" key="1">
    <source>
        <dbReference type="EMBL" id="KZT35755.1"/>
    </source>
</evidence>
<evidence type="ECO:0000313" key="2">
    <source>
        <dbReference type="Proteomes" id="UP000076798"/>
    </source>
</evidence>
<reference evidence="1 2" key="1">
    <citation type="journal article" date="2016" name="Mol. Biol. Evol.">
        <title>Comparative Genomics of Early-Diverging Mushroom-Forming Fungi Provides Insights into the Origins of Lignocellulose Decay Capabilities.</title>
        <authorList>
            <person name="Nagy L.G."/>
            <person name="Riley R."/>
            <person name="Tritt A."/>
            <person name="Adam C."/>
            <person name="Daum C."/>
            <person name="Floudas D."/>
            <person name="Sun H."/>
            <person name="Yadav J.S."/>
            <person name="Pangilinan J."/>
            <person name="Larsson K.H."/>
            <person name="Matsuura K."/>
            <person name="Barry K."/>
            <person name="Labutti K."/>
            <person name="Kuo R."/>
            <person name="Ohm R.A."/>
            <person name="Bhattacharya S.S."/>
            <person name="Shirouzu T."/>
            <person name="Yoshinaga Y."/>
            <person name="Martin F.M."/>
            <person name="Grigoriev I.V."/>
            <person name="Hibbett D.S."/>
        </authorList>
    </citation>
    <scope>NUCLEOTIDE SEQUENCE [LARGE SCALE GENOMIC DNA]</scope>
    <source>
        <strain evidence="1 2">HHB10207 ss-3</strain>
    </source>
</reference>
<keyword evidence="2" id="KW-1185">Reference proteome</keyword>
<name>A0A166AWI9_9AGAM</name>
<accession>A0A166AWI9</accession>
<organism evidence="1 2">
    <name type="scientific">Sistotremastrum suecicum HHB10207 ss-3</name>
    <dbReference type="NCBI Taxonomy" id="1314776"/>
    <lineage>
        <taxon>Eukaryota</taxon>
        <taxon>Fungi</taxon>
        <taxon>Dikarya</taxon>
        <taxon>Basidiomycota</taxon>
        <taxon>Agaricomycotina</taxon>
        <taxon>Agaricomycetes</taxon>
        <taxon>Sistotremastrales</taxon>
        <taxon>Sistotremastraceae</taxon>
        <taxon>Sistotremastrum</taxon>
    </lineage>
</organism>
<gene>
    <name evidence="1" type="ORF">SISSUDRAFT_1035351</name>
</gene>